<dbReference type="OrthoDB" id="9812956at2"/>
<keyword evidence="15" id="KW-1185">Reference proteome</keyword>
<comment type="subcellular location">
    <subcellularLocation>
        <location evidence="2 13">Cell membrane</location>
        <topology evidence="2 13">Multi-pass membrane protein</topology>
    </subcellularLocation>
</comment>
<evidence type="ECO:0000256" key="2">
    <source>
        <dbReference type="ARBA" id="ARBA00004651"/>
    </source>
</evidence>
<evidence type="ECO:0000256" key="4">
    <source>
        <dbReference type="ARBA" id="ARBA00022448"/>
    </source>
</evidence>
<protein>
    <recommendedName>
        <fullName evidence="13">Nickel/cobalt efflux system</fullName>
    </recommendedName>
</protein>
<evidence type="ECO:0000256" key="3">
    <source>
        <dbReference type="ARBA" id="ARBA00022426"/>
    </source>
</evidence>
<comment type="similarity">
    <text evidence="13">Belongs to the NiCoT transporter (TC 2.A.52) family.</text>
</comment>
<dbReference type="InterPro" id="IPR051224">
    <property type="entry name" value="NiCoT_RcnA"/>
</dbReference>
<evidence type="ECO:0000313" key="14">
    <source>
        <dbReference type="EMBL" id="SMY09455.1"/>
    </source>
</evidence>
<accession>A0A238LJ79</accession>
<feature type="transmembrane region" description="Helical" evidence="13">
    <location>
        <begin position="97"/>
        <end position="120"/>
    </location>
</feature>
<sequence length="313" mass="32359">MRLRALWLLPLALFGAAALWLWGFGGAGQVARFAAEGQRDVQNAMAGALRSLRAGEPGALVSLWTLCFAYGFFHAAGPGHGKLVIGGYGLARRVPMLRLSALAVGSSLAQAATAVLLVYASVLALGWSRERMQGLAEGRMTDLSYALIAGLGLWLVVRGSRALWRNRVAPTGPEAAAEGHHSDHDHVGHGADCAVCGHAHGPSLAEAEQVRSLRDAVAVIGAVAVRPCTGALFLLILCWRFGIDAAGIAGAFIMGLGTACVTLVVALAAVSLRESALLRVASGPAVPRAMALIEALAGALVFAVALQLLLRGI</sequence>
<keyword evidence="7 13" id="KW-0812">Transmembrane</keyword>
<evidence type="ECO:0000256" key="1">
    <source>
        <dbReference type="ARBA" id="ARBA00002510"/>
    </source>
</evidence>
<keyword evidence="8 13" id="KW-1133">Transmembrane helix</keyword>
<dbReference type="GO" id="GO:0015099">
    <property type="term" value="F:nickel cation transmembrane transporter activity"/>
    <property type="evidence" value="ECO:0007669"/>
    <property type="project" value="UniProtKB-UniRule"/>
</dbReference>
<feature type="transmembrane region" description="Helical" evidence="13">
    <location>
        <begin position="140"/>
        <end position="157"/>
    </location>
</feature>
<feature type="transmembrane region" description="Helical" evidence="13">
    <location>
        <begin position="216"/>
        <end position="242"/>
    </location>
</feature>
<evidence type="ECO:0000256" key="12">
    <source>
        <dbReference type="ARBA" id="ARBA00023285"/>
    </source>
</evidence>
<dbReference type="PANTHER" id="PTHR40659">
    <property type="entry name" value="NICKEL/COBALT EFFLUX SYSTEM RCNA"/>
    <property type="match status" value="1"/>
</dbReference>
<keyword evidence="4 13" id="KW-0813">Transport</keyword>
<gene>
    <name evidence="14" type="ORF">LOM8899_03622</name>
</gene>
<evidence type="ECO:0000256" key="8">
    <source>
        <dbReference type="ARBA" id="ARBA00022989"/>
    </source>
</evidence>
<organism evidence="14 15">
    <name type="scientific">Flavimaricola marinus</name>
    <dbReference type="NCBI Taxonomy" id="1819565"/>
    <lineage>
        <taxon>Bacteria</taxon>
        <taxon>Pseudomonadati</taxon>
        <taxon>Pseudomonadota</taxon>
        <taxon>Alphaproteobacteria</taxon>
        <taxon>Rhodobacterales</taxon>
        <taxon>Paracoccaceae</taxon>
        <taxon>Flavimaricola</taxon>
    </lineage>
</organism>
<evidence type="ECO:0000256" key="5">
    <source>
        <dbReference type="ARBA" id="ARBA00022475"/>
    </source>
</evidence>
<evidence type="ECO:0000256" key="10">
    <source>
        <dbReference type="ARBA" id="ARBA00023112"/>
    </source>
</evidence>
<reference evidence="15" key="1">
    <citation type="submission" date="2017-05" db="EMBL/GenBank/DDBJ databases">
        <authorList>
            <person name="Rodrigo-Torres L."/>
            <person name="Arahal R. D."/>
            <person name="Lucena T."/>
        </authorList>
    </citation>
    <scope>NUCLEOTIDE SEQUENCE [LARGE SCALE GENOMIC DNA]</scope>
    <source>
        <strain evidence="15">CECT 8899</strain>
    </source>
</reference>
<evidence type="ECO:0000256" key="6">
    <source>
        <dbReference type="ARBA" id="ARBA00022596"/>
    </source>
</evidence>
<dbReference type="AlphaFoldDB" id="A0A238LJ79"/>
<evidence type="ECO:0000256" key="7">
    <source>
        <dbReference type="ARBA" id="ARBA00022692"/>
    </source>
</evidence>
<comment type="function">
    <text evidence="1">Efflux system for nickel and cobalt.</text>
</comment>
<dbReference type="InterPro" id="IPR011541">
    <property type="entry name" value="Ni/Co_transpt_high_affinity"/>
</dbReference>
<name>A0A238LJ79_9RHOB</name>
<feature type="transmembrane region" description="Helical" evidence="13">
    <location>
        <begin position="291"/>
        <end position="310"/>
    </location>
</feature>
<keyword evidence="3" id="KW-0171">Cobalt transport</keyword>
<proteinExistence type="inferred from homology"/>
<evidence type="ECO:0000256" key="9">
    <source>
        <dbReference type="ARBA" id="ARBA00023065"/>
    </source>
</evidence>
<dbReference type="GO" id="GO:0005886">
    <property type="term" value="C:plasma membrane"/>
    <property type="evidence" value="ECO:0007669"/>
    <property type="project" value="UniProtKB-SubCell"/>
</dbReference>
<keyword evidence="5" id="KW-1003">Cell membrane</keyword>
<keyword evidence="11 13" id="KW-0472">Membrane</keyword>
<evidence type="ECO:0000313" key="15">
    <source>
        <dbReference type="Proteomes" id="UP000201613"/>
    </source>
</evidence>
<keyword evidence="9" id="KW-0406">Ion transport</keyword>
<keyword evidence="12" id="KW-0170">Cobalt</keyword>
<dbReference type="Pfam" id="PF03824">
    <property type="entry name" value="NicO"/>
    <property type="match status" value="1"/>
</dbReference>
<dbReference type="Proteomes" id="UP000201613">
    <property type="component" value="Unassembled WGS sequence"/>
</dbReference>
<evidence type="ECO:0000256" key="11">
    <source>
        <dbReference type="ARBA" id="ARBA00023136"/>
    </source>
</evidence>
<dbReference type="GO" id="GO:0006824">
    <property type="term" value="P:cobalt ion transport"/>
    <property type="evidence" value="ECO:0007669"/>
    <property type="project" value="UniProtKB-KW"/>
</dbReference>
<feature type="transmembrane region" description="Helical" evidence="13">
    <location>
        <begin position="248"/>
        <end position="270"/>
    </location>
</feature>
<dbReference type="GO" id="GO:0032025">
    <property type="term" value="P:response to cobalt ion"/>
    <property type="evidence" value="ECO:0007669"/>
    <property type="project" value="TreeGrafter"/>
</dbReference>
<dbReference type="GO" id="GO:0010045">
    <property type="term" value="P:response to nickel cation"/>
    <property type="evidence" value="ECO:0007669"/>
    <property type="project" value="TreeGrafter"/>
</dbReference>
<keyword evidence="6" id="KW-0533">Nickel</keyword>
<dbReference type="PANTHER" id="PTHR40659:SF1">
    <property type="entry name" value="NICKEL_COBALT EFFLUX SYSTEM RCNA"/>
    <property type="match status" value="1"/>
</dbReference>
<dbReference type="RefSeq" id="WP_093993644.1">
    <property type="nucleotide sequence ID" value="NZ_FXZK01000010.1"/>
</dbReference>
<evidence type="ECO:0000256" key="13">
    <source>
        <dbReference type="RuleBase" id="RU362101"/>
    </source>
</evidence>
<dbReference type="GO" id="GO:0046583">
    <property type="term" value="F:monoatomic cation efflux transmembrane transporter activity"/>
    <property type="evidence" value="ECO:0007669"/>
    <property type="project" value="TreeGrafter"/>
</dbReference>
<keyword evidence="10" id="KW-0921">Nickel transport</keyword>
<dbReference type="EMBL" id="FXZK01000010">
    <property type="protein sequence ID" value="SMY09455.1"/>
    <property type="molecule type" value="Genomic_DNA"/>
</dbReference>